<dbReference type="Gene3D" id="3.40.50.620">
    <property type="entry name" value="HUPs"/>
    <property type="match status" value="1"/>
</dbReference>
<evidence type="ECO:0000313" key="4">
    <source>
        <dbReference type="Proteomes" id="UP000239736"/>
    </source>
</evidence>
<dbReference type="OrthoDB" id="5186731at2"/>
<proteinExistence type="inferred from homology"/>
<dbReference type="InterPro" id="IPR014729">
    <property type="entry name" value="Rossmann-like_a/b/a_fold"/>
</dbReference>
<comment type="caution">
    <text evidence="3">The sequence shown here is derived from an EMBL/GenBank/DDBJ whole genome shotgun (WGS) entry which is preliminary data.</text>
</comment>
<evidence type="ECO:0000313" key="3">
    <source>
        <dbReference type="EMBL" id="PPB80755.1"/>
    </source>
</evidence>
<dbReference type="PANTHER" id="PTHR46268:SF6">
    <property type="entry name" value="UNIVERSAL STRESS PROTEIN UP12"/>
    <property type="match status" value="1"/>
</dbReference>
<dbReference type="InterPro" id="IPR006016">
    <property type="entry name" value="UspA"/>
</dbReference>
<dbReference type="PANTHER" id="PTHR46268">
    <property type="entry name" value="STRESS RESPONSE PROTEIN NHAX"/>
    <property type="match status" value="1"/>
</dbReference>
<dbReference type="AlphaFoldDB" id="A0A2S5JHI3"/>
<sequence length="144" mass="15479">MKDILVAAYDGSAASRRAVDFAIRQAGLIDASVVIAHVLEWSPYSFLTPQEIAERHKRRAEELARAQNALIDPLLKELGDAGVPVSAEVRYGHVAETICQIAKEARAGQVFVGRTGESRLAQRLFGSVAVTLAQISPVACTIVP</sequence>
<dbReference type="Pfam" id="PF00582">
    <property type="entry name" value="Usp"/>
    <property type="match status" value="1"/>
</dbReference>
<evidence type="ECO:0000256" key="1">
    <source>
        <dbReference type="ARBA" id="ARBA00008791"/>
    </source>
</evidence>
<gene>
    <name evidence="3" type="ORF">LV82_01487</name>
</gene>
<name>A0A2S5JHI3_9RHOB</name>
<evidence type="ECO:0000259" key="2">
    <source>
        <dbReference type="Pfam" id="PF00582"/>
    </source>
</evidence>
<feature type="domain" description="UspA" evidence="2">
    <location>
        <begin position="4"/>
        <end position="144"/>
    </location>
</feature>
<dbReference type="RefSeq" id="WP_104070394.1">
    <property type="nucleotide sequence ID" value="NZ_PRDS01000004.1"/>
</dbReference>
<keyword evidence="4" id="KW-1185">Reference proteome</keyword>
<dbReference type="CDD" id="cd00293">
    <property type="entry name" value="USP-like"/>
    <property type="match status" value="1"/>
</dbReference>
<dbReference type="EMBL" id="PRDS01000004">
    <property type="protein sequence ID" value="PPB80755.1"/>
    <property type="molecule type" value="Genomic_DNA"/>
</dbReference>
<comment type="similarity">
    <text evidence="1">Belongs to the universal stress protein A family.</text>
</comment>
<organism evidence="3 4">
    <name type="scientific">Albidovulum inexpectatum</name>
    <dbReference type="NCBI Taxonomy" id="196587"/>
    <lineage>
        <taxon>Bacteria</taxon>
        <taxon>Pseudomonadati</taxon>
        <taxon>Pseudomonadota</taxon>
        <taxon>Alphaproteobacteria</taxon>
        <taxon>Rhodobacterales</taxon>
        <taxon>Paracoccaceae</taxon>
        <taxon>Albidovulum</taxon>
    </lineage>
</organism>
<accession>A0A2S5JHI3</accession>
<protein>
    <submittedName>
        <fullName evidence="3">Nucleotide-binding universal stress UspA family protein</fullName>
    </submittedName>
</protein>
<dbReference type="SUPFAM" id="SSF52402">
    <property type="entry name" value="Adenine nucleotide alpha hydrolases-like"/>
    <property type="match status" value="1"/>
</dbReference>
<dbReference type="Proteomes" id="UP000239736">
    <property type="component" value="Unassembled WGS sequence"/>
</dbReference>
<reference evidence="3 4" key="1">
    <citation type="submission" date="2018-01" db="EMBL/GenBank/DDBJ databases">
        <title>Genomic Encyclopedia of Archaeal and Bacterial Type Strains, Phase II (KMG-II): from individual species to whole genera.</title>
        <authorList>
            <person name="Goeker M."/>
        </authorList>
    </citation>
    <scope>NUCLEOTIDE SEQUENCE [LARGE SCALE GENOMIC DNA]</scope>
    <source>
        <strain evidence="3 4">DSM 12048</strain>
    </source>
</reference>